<dbReference type="InterPro" id="IPR012338">
    <property type="entry name" value="Beta-lactam/transpept-like"/>
</dbReference>
<dbReference type="Pfam" id="PF00144">
    <property type="entry name" value="Beta-lactamase"/>
    <property type="match status" value="1"/>
</dbReference>
<gene>
    <name evidence="4" type="ORF">OE88DRAFT_1734054</name>
</gene>
<evidence type="ECO:0000259" key="3">
    <source>
        <dbReference type="Pfam" id="PF00144"/>
    </source>
</evidence>
<protein>
    <submittedName>
        <fullName evidence="4">Beta-lactamase/transpeptidase-like protein</fullName>
    </submittedName>
</protein>
<keyword evidence="5" id="KW-1185">Reference proteome</keyword>
<feature type="transmembrane region" description="Helical" evidence="2">
    <location>
        <begin position="28"/>
        <end position="46"/>
    </location>
</feature>
<feature type="domain" description="Beta-lactamase-related" evidence="3">
    <location>
        <begin position="104"/>
        <end position="439"/>
    </location>
</feature>
<evidence type="ECO:0000313" key="5">
    <source>
        <dbReference type="Proteomes" id="UP000305948"/>
    </source>
</evidence>
<dbReference type="OrthoDB" id="428260at2759"/>
<reference evidence="4 5" key="1">
    <citation type="journal article" date="2019" name="Nat. Ecol. Evol.">
        <title>Megaphylogeny resolves global patterns of mushroom evolution.</title>
        <authorList>
            <person name="Varga T."/>
            <person name="Krizsan K."/>
            <person name="Foldi C."/>
            <person name="Dima B."/>
            <person name="Sanchez-Garcia M."/>
            <person name="Sanchez-Ramirez S."/>
            <person name="Szollosi G.J."/>
            <person name="Szarkandi J.G."/>
            <person name="Papp V."/>
            <person name="Albert L."/>
            <person name="Andreopoulos W."/>
            <person name="Angelini C."/>
            <person name="Antonin V."/>
            <person name="Barry K.W."/>
            <person name="Bougher N.L."/>
            <person name="Buchanan P."/>
            <person name="Buyck B."/>
            <person name="Bense V."/>
            <person name="Catcheside P."/>
            <person name="Chovatia M."/>
            <person name="Cooper J."/>
            <person name="Damon W."/>
            <person name="Desjardin D."/>
            <person name="Finy P."/>
            <person name="Geml J."/>
            <person name="Haridas S."/>
            <person name="Hughes K."/>
            <person name="Justo A."/>
            <person name="Karasinski D."/>
            <person name="Kautmanova I."/>
            <person name="Kiss B."/>
            <person name="Kocsube S."/>
            <person name="Kotiranta H."/>
            <person name="LaButti K.M."/>
            <person name="Lechner B.E."/>
            <person name="Liimatainen K."/>
            <person name="Lipzen A."/>
            <person name="Lukacs Z."/>
            <person name="Mihaltcheva S."/>
            <person name="Morgado L.N."/>
            <person name="Niskanen T."/>
            <person name="Noordeloos M.E."/>
            <person name="Ohm R.A."/>
            <person name="Ortiz-Santana B."/>
            <person name="Ovrebo C."/>
            <person name="Racz N."/>
            <person name="Riley R."/>
            <person name="Savchenko A."/>
            <person name="Shiryaev A."/>
            <person name="Soop K."/>
            <person name="Spirin V."/>
            <person name="Szebenyi C."/>
            <person name="Tomsovsky M."/>
            <person name="Tulloss R.E."/>
            <person name="Uehling J."/>
            <person name="Grigoriev I.V."/>
            <person name="Vagvolgyi C."/>
            <person name="Papp T."/>
            <person name="Martin F.M."/>
            <person name="Miettinen O."/>
            <person name="Hibbett D.S."/>
            <person name="Nagy L.G."/>
        </authorList>
    </citation>
    <scope>NUCLEOTIDE SEQUENCE [LARGE SCALE GENOMIC DNA]</scope>
    <source>
        <strain evidence="4 5">OMC1185</strain>
    </source>
</reference>
<organism evidence="4 5">
    <name type="scientific">Heliocybe sulcata</name>
    <dbReference type="NCBI Taxonomy" id="5364"/>
    <lineage>
        <taxon>Eukaryota</taxon>
        <taxon>Fungi</taxon>
        <taxon>Dikarya</taxon>
        <taxon>Basidiomycota</taxon>
        <taxon>Agaricomycotina</taxon>
        <taxon>Agaricomycetes</taxon>
        <taxon>Gloeophyllales</taxon>
        <taxon>Gloeophyllaceae</taxon>
        <taxon>Heliocybe</taxon>
    </lineage>
</organism>
<dbReference type="SUPFAM" id="SSF56601">
    <property type="entry name" value="beta-lactamase/transpeptidase-like"/>
    <property type="match status" value="1"/>
</dbReference>
<dbReference type="InterPro" id="IPR001466">
    <property type="entry name" value="Beta-lactam-related"/>
</dbReference>
<keyword evidence="2" id="KW-0812">Transmembrane</keyword>
<dbReference type="AlphaFoldDB" id="A0A5C3N743"/>
<comment type="similarity">
    <text evidence="1">Belongs to the beta-lactamase family.</text>
</comment>
<dbReference type="PANTHER" id="PTHR22935:SF95">
    <property type="entry name" value="BETA-LACTAMASE-LIKE 1-RELATED"/>
    <property type="match status" value="1"/>
</dbReference>
<keyword evidence="2" id="KW-0472">Membrane</keyword>
<dbReference type="Gene3D" id="3.40.710.10">
    <property type="entry name" value="DD-peptidase/beta-lactamase superfamily"/>
    <property type="match status" value="1"/>
</dbReference>
<keyword evidence="2" id="KW-1133">Transmembrane helix</keyword>
<dbReference type="PANTHER" id="PTHR22935">
    <property type="entry name" value="PENICILLIN-BINDING PROTEIN"/>
    <property type="match status" value="1"/>
</dbReference>
<name>A0A5C3N743_9AGAM</name>
<dbReference type="InterPro" id="IPR051478">
    <property type="entry name" value="Beta-lactamase-like_AB/R"/>
</dbReference>
<accession>A0A5C3N743</accession>
<dbReference type="STRING" id="5364.A0A5C3N743"/>
<proteinExistence type="inferred from homology"/>
<evidence type="ECO:0000256" key="1">
    <source>
        <dbReference type="ARBA" id="ARBA00038473"/>
    </source>
</evidence>
<dbReference type="EMBL" id="ML213508">
    <property type="protein sequence ID" value="TFK53103.1"/>
    <property type="molecule type" value="Genomic_DNA"/>
</dbReference>
<sequence length="591" mass="65659">MSPDRPSKVSQGLTGTSRSQYQPLSWRWLILAISTGYLLAFVQEYFDSPWSIFRFAGIPSSADPPRPTCKHTFPVAFDILEPDLSKVGEHLSILDSKLRILASDERIDGLSVAVVTPSGSLFEGNYGLVKGNETTPAKRRKTTRDTVYRLISLSKLITTVQTWILRDRGALSWDDDVSKYITELRTGKDRRISIQEVAAHTAGIPSNMPPGPMLGWPHDLRGAGTPPDNGLPFPERQAVLAAINDLPPMVPPGAYPVYSNTGFSLLGMVNVAADAANIGSSGSGEITHDKLVQRDIFDPLGMNSSGYHVSQVHKSRLAIPSNAPHEADWEFLDAMNPSGGCFSSLADLVRLMHSLLTTDSHHRVISSHSMKSWMRPLHPWYDDITEQGILWEIRKYYNSWGQTQRIYQKYGQSAGYHTAFSINPSVNYGVIVLSTGSYFDTLNLTMEIIHTVQPAFDLFIDDSMRRLYEGRWSDADSETSGAQSEVIIRVDQGSIWVERIILDGSDVLQLIQRKNDTERVPLWSTGRKEEFRFAFGVPSENDQSGQGCLLYSFGMDIGYARGAAINQIMFVGEADDRKLLVPSIAAALRRI</sequence>
<evidence type="ECO:0000313" key="4">
    <source>
        <dbReference type="EMBL" id="TFK53103.1"/>
    </source>
</evidence>
<dbReference type="Proteomes" id="UP000305948">
    <property type="component" value="Unassembled WGS sequence"/>
</dbReference>
<evidence type="ECO:0000256" key="2">
    <source>
        <dbReference type="SAM" id="Phobius"/>
    </source>
</evidence>